<evidence type="ECO:0000313" key="1">
    <source>
        <dbReference type="EMBL" id="EWM20370.1"/>
    </source>
</evidence>
<gene>
    <name evidence="1" type="ORF">Naga_100953g3</name>
</gene>
<evidence type="ECO:0000313" key="2">
    <source>
        <dbReference type="Proteomes" id="UP000019335"/>
    </source>
</evidence>
<dbReference type="AlphaFoldDB" id="W7SZT8"/>
<protein>
    <submittedName>
        <fullName evidence="1">Uncharacterized protein</fullName>
    </submittedName>
</protein>
<sequence>MVGKKKRRRNAKAPKVVCGMRFKCQWRSLCKFSRRTTGILVPHTLRSMKDIRHMLCTIIKPVPRSDEATSQEKLPEVGKKFWKRVSTVGRDCLSAYGRLFVFCKACGKMMDSV</sequence>
<reference evidence="1 2" key="1">
    <citation type="journal article" date="2014" name="Mol. Plant">
        <title>Chromosome Scale Genome Assembly and Transcriptome Profiling of Nannochloropsis gaditana in Nitrogen Depletion.</title>
        <authorList>
            <person name="Corteggiani Carpinelli E."/>
            <person name="Telatin A."/>
            <person name="Vitulo N."/>
            <person name="Forcato C."/>
            <person name="D'Angelo M."/>
            <person name="Schiavon R."/>
            <person name="Vezzi A."/>
            <person name="Giacometti G.M."/>
            <person name="Morosinotto T."/>
            <person name="Valle G."/>
        </authorList>
    </citation>
    <scope>NUCLEOTIDE SEQUENCE [LARGE SCALE GENOMIC DNA]</scope>
    <source>
        <strain evidence="1 2">B-31</strain>
    </source>
</reference>
<comment type="caution">
    <text evidence="1">The sequence shown here is derived from an EMBL/GenBank/DDBJ whole genome shotgun (WGS) entry which is preliminary data.</text>
</comment>
<dbReference type="Proteomes" id="UP000019335">
    <property type="component" value="Unassembled WGS sequence"/>
</dbReference>
<keyword evidence="2" id="KW-1185">Reference proteome</keyword>
<name>W7SZT8_9STRA</name>
<proteinExistence type="predicted"/>
<organism evidence="1 2">
    <name type="scientific">Nannochloropsis gaditana</name>
    <dbReference type="NCBI Taxonomy" id="72520"/>
    <lineage>
        <taxon>Eukaryota</taxon>
        <taxon>Sar</taxon>
        <taxon>Stramenopiles</taxon>
        <taxon>Ochrophyta</taxon>
        <taxon>Eustigmatophyceae</taxon>
        <taxon>Eustigmatales</taxon>
        <taxon>Monodopsidaceae</taxon>
        <taxon>Nannochloropsis</taxon>
    </lineage>
</organism>
<accession>W7SZT8</accession>
<dbReference type="EMBL" id="AZIL01003148">
    <property type="protein sequence ID" value="EWM20370.1"/>
    <property type="molecule type" value="Genomic_DNA"/>
</dbReference>